<sequence>MVSWRHLLRVFTGFAVIEVPLLRTIDVHSSWRSSLAMRALFATGSLCFGSTPVTILTPPAVVVIHLQPPIAKLELSSKSYSSSLP</sequence>
<organism evidence="1 2">
    <name type="scientific">Jaapia argillacea MUCL 33604</name>
    <dbReference type="NCBI Taxonomy" id="933084"/>
    <lineage>
        <taxon>Eukaryota</taxon>
        <taxon>Fungi</taxon>
        <taxon>Dikarya</taxon>
        <taxon>Basidiomycota</taxon>
        <taxon>Agaricomycotina</taxon>
        <taxon>Agaricomycetes</taxon>
        <taxon>Agaricomycetidae</taxon>
        <taxon>Jaapiales</taxon>
        <taxon>Jaapiaceae</taxon>
        <taxon>Jaapia</taxon>
    </lineage>
</organism>
<dbReference type="EMBL" id="KL197728">
    <property type="protein sequence ID" value="KDQ54583.1"/>
    <property type="molecule type" value="Genomic_DNA"/>
</dbReference>
<gene>
    <name evidence="1" type="ORF">JAAARDRAFT_399150</name>
</gene>
<dbReference type="InParanoid" id="A0A067PI43"/>
<name>A0A067PI43_9AGAM</name>
<evidence type="ECO:0000313" key="2">
    <source>
        <dbReference type="Proteomes" id="UP000027265"/>
    </source>
</evidence>
<accession>A0A067PI43</accession>
<proteinExistence type="predicted"/>
<dbReference type="HOGENOM" id="CLU_2512942_0_0_1"/>
<protein>
    <submittedName>
        <fullName evidence="1">Uncharacterized protein</fullName>
    </submittedName>
</protein>
<keyword evidence="2" id="KW-1185">Reference proteome</keyword>
<evidence type="ECO:0000313" key="1">
    <source>
        <dbReference type="EMBL" id="KDQ54583.1"/>
    </source>
</evidence>
<dbReference type="Proteomes" id="UP000027265">
    <property type="component" value="Unassembled WGS sequence"/>
</dbReference>
<dbReference type="AlphaFoldDB" id="A0A067PI43"/>
<reference evidence="2" key="1">
    <citation type="journal article" date="2014" name="Proc. Natl. Acad. Sci. U.S.A.">
        <title>Extensive sampling of basidiomycete genomes demonstrates inadequacy of the white-rot/brown-rot paradigm for wood decay fungi.</title>
        <authorList>
            <person name="Riley R."/>
            <person name="Salamov A.A."/>
            <person name="Brown D.W."/>
            <person name="Nagy L.G."/>
            <person name="Floudas D."/>
            <person name="Held B.W."/>
            <person name="Levasseur A."/>
            <person name="Lombard V."/>
            <person name="Morin E."/>
            <person name="Otillar R."/>
            <person name="Lindquist E.A."/>
            <person name="Sun H."/>
            <person name="LaButti K.M."/>
            <person name="Schmutz J."/>
            <person name="Jabbour D."/>
            <person name="Luo H."/>
            <person name="Baker S.E."/>
            <person name="Pisabarro A.G."/>
            <person name="Walton J.D."/>
            <person name="Blanchette R.A."/>
            <person name="Henrissat B."/>
            <person name="Martin F."/>
            <person name="Cullen D."/>
            <person name="Hibbett D.S."/>
            <person name="Grigoriev I.V."/>
        </authorList>
    </citation>
    <scope>NUCLEOTIDE SEQUENCE [LARGE SCALE GENOMIC DNA]</scope>
    <source>
        <strain evidence="2">MUCL 33604</strain>
    </source>
</reference>